<dbReference type="PANTHER" id="PTHR47991">
    <property type="entry name" value="OXOGLUTARATE/IRON-DEPENDENT DIOXYGENASE"/>
    <property type="match status" value="1"/>
</dbReference>
<evidence type="ECO:0000256" key="1">
    <source>
        <dbReference type="ARBA" id="ARBA00008056"/>
    </source>
</evidence>
<dbReference type="PROSITE" id="PS51471">
    <property type="entry name" value="FE2OG_OXY"/>
    <property type="match status" value="1"/>
</dbReference>
<evidence type="ECO:0000256" key="2">
    <source>
        <dbReference type="ARBA" id="ARBA00022723"/>
    </source>
</evidence>
<sequence length="275" mass="31255">MLTNHGIPEDLMRDVLKVAEEFIQLLVEDMENSSSNDPGKKCRLYSNTGFDEEKVHLWRDTFRFSCNTLKDHVEEWPNNPTRLREVIGDYVARVREMSLLLLDLIREGLGLESGYFEGDLSKDQLMNFNYYPPCPDPSLTLGLPKHSDPQLITILNQGTTPGLQVLKDEQWLALDPTPNAFVVNVGHTLQVISNGMLRSGDHRVVTNTYAARTTVGCFIHPSSDCQVQPAKELIKRCSIPLYKTFTYGEFVKNYVKDNLDGNSVLKRYELSQAQD</sequence>
<keyword evidence="2 4" id="KW-0479">Metal-binding</keyword>
<dbReference type="Pfam" id="PF03171">
    <property type="entry name" value="2OG-FeII_Oxy"/>
    <property type="match status" value="1"/>
</dbReference>
<feature type="domain" description="Fe2OG dioxygenase" evidence="5">
    <location>
        <begin position="121"/>
        <end position="221"/>
    </location>
</feature>
<dbReference type="GO" id="GO:0016706">
    <property type="term" value="F:2-oxoglutarate-dependent dioxygenase activity"/>
    <property type="evidence" value="ECO:0007669"/>
    <property type="project" value="UniProtKB-ARBA"/>
</dbReference>
<dbReference type="InterPro" id="IPR044861">
    <property type="entry name" value="IPNS-like_FE2OG_OXY"/>
</dbReference>
<organism evidence="6 7">
    <name type="scientific">Buddleja alternifolia</name>
    <dbReference type="NCBI Taxonomy" id="168488"/>
    <lineage>
        <taxon>Eukaryota</taxon>
        <taxon>Viridiplantae</taxon>
        <taxon>Streptophyta</taxon>
        <taxon>Embryophyta</taxon>
        <taxon>Tracheophyta</taxon>
        <taxon>Spermatophyta</taxon>
        <taxon>Magnoliopsida</taxon>
        <taxon>eudicotyledons</taxon>
        <taxon>Gunneridae</taxon>
        <taxon>Pentapetalae</taxon>
        <taxon>asterids</taxon>
        <taxon>lamiids</taxon>
        <taxon>Lamiales</taxon>
        <taxon>Scrophulariaceae</taxon>
        <taxon>Buddlejeae</taxon>
        <taxon>Buddleja</taxon>
    </lineage>
</organism>
<dbReference type="AlphaFoldDB" id="A0AAV6WI20"/>
<accession>A0AAV6WI20</accession>
<dbReference type="Pfam" id="PF14226">
    <property type="entry name" value="DIOX_N"/>
    <property type="match status" value="1"/>
</dbReference>
<keyword evidence="7" id="KW-1185">Reference proteome</keyword>
<dbReference type="Gene3D" id="2.60.120.330">
    <property type="entry name" value="B-lactam Antibiotic, Isopenicillin N Synthase, Chain"/>
    <property type="match status" value="1"/>
</dbReference>
<gene>
    <name evidence="6" type="ORF">BUALT_Bualt13G0019200</name>
</gene>
<proteinExistence type="inferred from homology"/>
<dbReference type="EMBL" id="WHWC01000013">
    <property type="protein sequence ID" value="KAG8370781.1"/>
    <property type="molecule type" value="Genomic_DNA"/>
</dbReference>
<comment type="similarity">
    <text evidence="1 4">Belongs to the iron/ascorbate-dependent oxidoreductase family.</text>
</comment>
<dbReference type="GO" id="GO:0046872">
    <property type="term" value="F:metal ion binding"/>
    <property type="evidence" value="ECO:0007669"/>
    <property type="project" value="UniProtKB-KW"/>
</dbReference>
<evidence type="ECO:0000256" key="4">
    <source>
        <dbReference type="RuleBase" id="RU003682"/>
    </source>
</evidence>
<dbReference type="InterPro" id="IPR050295">
    <property type="entry name" value="Plant_2OG-oxidoreductases"/>
</dbReference>
<dbReference type="GO" id="GO:0009805">
    <property type="term" value="P:coumarin biosynthetic process"/>
    <property type="evidence" value="ECO:0007669"/>
    <property type="project" value="UniProtKB-ARBA"/>
</dbReference>
<keyword evidence="3 4" id="KW-0408">Iron</keyword>
<evidence type="ECO:0000313" key="6">
    <source>
        <dbReference type="EMBL" id="KAG8370781.1"/>
    </source>
</evidence>
<evidence type="ECO:0000259" key="5">
    <source>
        <dbReference type="PROSITE" id="PS51471"/>
    </source>
</evidence>
<reference evidence="6" key="1">
    <citation type="submission" date="2019-10" db="EMBL/GenBank/DDBJ databases">
        <authorList>
            <person name="Zhang R."/>
            <person name="Pan Y."/>
            <person name="Wang J."/>
            <person name="Ma R."/>
            <person name="Yu S."/>
        </authorList>
    </citation>
    <scope>NUCLEOTIDE SEQUENCE</scope>
    <source>
        <strain evidence="6">LA-IB0</strain>
        <tissue evidence="6">Leaf</tissue>
    </source>
</reference>
<dbReference type="GO" id="GO:0002238">
    <property type="term" value="P:response to molecule of fungal origin"/>
    <property type="evidence" value="ECO:0007669"/>
    <property type="project" value="UniProtKB-ARBA"/>
</dbReference>
<dbReference type="Proteomes" id="UP000826271">
    <property type="component" value="Unassembled WGS sequence"/>
</dbReference>
<comment type="caution">
    <text evidence="6">The sequence shown here is derived from an EMBL/GenBank/DDBJ whole genome shotgun (WGS) entry which is preliminary data.</text>
</comment>
<dbReference type="InterPro" id="IPR027443">
    <property type="entry name" value="IPNS-like_sf"/>
</dbReference>
<keyword evidence="4" id="KW-0560">Oxidoreductase</keyword>
<dbReference type="SUPFAM" id="SSF51197">
    <property type="entry name" value="Clavaminate synthase-like"/>
    <property type="match status" value="1"/>
</dbReference>
<evidence type="ECO:0000256" key="3">
    <source>
        <dbReference type="ARBA" id="ARBA00023004"/>
    </source>
</evidence>
<dbReference type="InterPro" id="IPR026992">
    <property type="entry name" value="DIOX_N"/>
</dbReference>
<evidence type="ECO:0000313" key="7">
    <source>
        <dbReference type="Proteomes" id="UP000826271"/>
    </source>
</evidence>
<dbReference type="InterPro" id="IPR005123">
    <property type="entry name" value="Oxoglu/Fe-dep_dioxygenase_dom"/>
</dbReference>
<name>A0AAV6WI20_9LAMI</name>
<protein>
    <recommendedName>
        <fullName evidence="5">Fe2OG dioxygenase domain-containing protein</fullName>
    </recommendedName>
</protein>